<keyword evidence="3" id="KW-1185">Reference proteome</keyword>
<dbReference type="Proteomes" id="UP000596827">
    <property type="component" value="Unassembled WGS sequence"/>
</dbReference>
<reference evidence="2" key="1">
    <citation type="submission" date="2020-08" db="EMBL/GenBank/DDBJ databases">
        <title>Ramlibacter sp. GTP1 16S ribosomal RNA gene genome sequencing and assembly.</title>
        <authorList>
            <person name="Kang M."/>
        </authorList>
    </citation>
    <scope>NUCLEOTIDE SEQUENCE</scope>
    <source>
        <strain evidence="2">GTP1</strain>
    </source>
</reference>
<organism evidence="2 3">
    <name type="scientific">Ramlibacter albus</name>
    <dbReference type="NCBI Taxonomy" id="2079448"/>
    <lineage>
        <taxon>Bacteria</taxon>
        <taxon>Pseudomonadati</taxon>
        <taxon>Pseudomonadota</taxon>
        <taxon>Betaproteobacteria</taxon>
        <taxon>Burkholderiales</taxon>
        <taxon>Comamonadaceae</taxon>
        <taxon>Ramlibacter</taxon>
    </lineage>
</organism>
<accession>A0A923MFQ1</accession>
<name>A0A923MFQ1_9BURK</name>
<proteinExistence type="predicted"/>
<protein>
    <submittedName>
        <fullName evidence="2">Uncharacterized protein</fullName>
    </submittedName>
</protein>
<keyword evidence="1" id="KW-0472">Membrane</keyword>
<keyword evidence="1" id="KW-0812">Transmembrane</keyword>
<dbReference type="EMBL" id="JACORU010000017">
    <property type="protein sequence ID" value="MBC5768419.1"/>
    <property type="molecule type" value="Genomic_DNA"/>
</dbReference>
<keyword evidence="1" id="KW-1133">Transmembrane helix</keyword>
<dbReference type="AlphaFoldDB" id="A0A923MFQ1"/>
<feature type="transmembrane region" description="Helical" evidence="1">
    <location>
        <begin position="47"/>
        <end position="70"/>
    </location>
</feature>
<evidence type="ECO:0000256" key="1">
    <source>
        <dbReference type="SAM" id="Phobius"/>
    </source>
</evidence>
<evidence type="ECO:0000313" key="2">
    <source>
        <dbReference type="EMBL" id="MBC5768419.1"/>
    </source>
</evidence>
<comment type="caution">
    <text evidence="2">The sequence shown here is derived from an EMBL/GenBank/DDBJ whole genome shotgun (WGS) entry which is preliminary data.</text>
</comment>
<dbReference type="RefSeq" id="WP_187085151.1">
    <property type="nucleotide sequence ID" value="NZ_JACORU010000017.1"/>
</dbReference>
<evidence type="ECO:0000313" key="3">
    <source>
        <dbReference type="Proteomes" id="UP000596827"/>
    </source>
</evidence>
<sequence length="85" mass="8977">MSDIRAFDQVVPPSVLTCTRLPLATVCVPLTISVVSEVMKSAMPVSVLIAPMTTFSLVPGGVMSIVTSWVSLRTVLPLSSTSRTV</sequence>
<gene>
    <name evidence="2" type="ORF">H8R02_28420</name>
</gene>